<keyword evidence="2" id="KW-0812">Transmembrane</keyword>
<gene>
    <name evidence="4" type="ORF">ACH49W_23340</name>
</gene>
<keyword evidence="2" id="KW-1133">Transmembrane helix</keyword>
<organism evidence="4 5">
    <name type="scientific">Nocardia xishanensis</name>
    <dbReference type="NCBI Taxonomy" id="238964"/>
    <lineage>
        <taxon>Bacteria</taxon>
        <taxon>Bacillati</taxon>
        <taxon>Actinomycetota</taxon>
        <taxon>Actinomycetes</taxon>
        <taxon>Mycobacteriales</taxon>
        <taxon>Nocardiaceae</taxon>
        <taxon>Nocardia</taxon>
    </lineage>
</organism>
<feature type="region of interest" description="Disordered" evidence="1">
    <location>
        <begin position="211"/>
        <end position="231"/>
    </location>
</feature>
<reference evidence="4 5" key="1">
    <citation type="submission" date="2024-10" db="EMBL/GenBank/DDBJ databases">
        <title>The Natural Products Discovery Center: Release of the First 8490 Sequenced Strains for Exploring Actinobacteria Biosynthetic Diversity.</title>
        <authorList>
            <person name="Kalkreuter E."/>
            <person name="Kautsar S.A."/>
            <person name="Yang D."/>
            <person name="Bader C.D."/>
            <person name="Teijaro C.N."/>
            <person name="Fluegel L."/>
            <person name="Davis C.M."/>
            <person name="Simpson J.R."/>
            <person name="Lauterbach L."/>
            <person name="Steele A.D."/>
            <person name="Gui C."/>
            <person name="Meng S."/>
            <person name="Li G."/>
            <person name="Viehrig K."/>
            <person name="Ye F."/>
            <person name="Su P."/>
            <person name="Kiefer A.F."/>
            <person name="Nichols A."/>
            <person name="Cepeda A.J."/>
            <person name="Yan W."/>
            <person name="Fan B."/>
            <person name="Jiang Y."/>
            <person name="Adhikari A."/>
            <person name="Zheng C.-J."/>
            <person name="Schuster L."/>
            <person name="Cowan T.M."/>
            <person name="Smanski M.J."/>
            <person name="Chevrette M.G."/>
            <person name="De Carvalho L.P.S."/>
            <person name="Shen B."/>
        </authorList>
    </citation>
    <scope>NUCLEOTIDE SEQUENCE [LARGE SCALE GENOMIC DNA]</scope>
    <source>
        <strain evidence="4 5">NPDC019275</strain>
    </source>
</reference>
<dbReference type="RefSeq" id="WP_357405955.1">
    <property type="nucleotide sequence ID" value="NZ_JBEYCD010000007.1"/>
</dbReference>
<feature type="region of interest" description="Disordered" evidence="1">
    <location>
        <begin position="261"/>
        <end position="285"/>
    </location>
</feature>
<feature type="compositionally biased region" description="Basic and acidic residues" evidence="1">
    <location>
        <begin position="261"/>
        <end position="270"/>
    </location>
</feature>
<feature type="compositionally biased region" description="Pro residues" evidence="1">
    <location>
        <begin position="215"/>
        <end position="227"/>
    </location>
</feature>
<name>A0ABW7X5G6_9NOCA</name>
<evidence type="ECO:0000313" key="4">
    <source>
        <dbReference type="EMBL" id="MFI2476324.1"/>
    </source>
</evidence>
<proteinExistence type="predicted"/>
<keyword evidence="2" id="KW-0472">Membrane</keyword>
<dbReference type="InterPro" id="IPR011528">
    <property type="entry name" value="NERD"/>
</dbReference>
<feature type="transmembrane region" description="Helical" evidence="2">
    <location>
        <begin position="233"/>
        <end position="258"/>
    </location>
</feature>
<keyword evidence="5" id="KW-1185">Reference proteome</keyword>
<dbReference type="Proteomes" id="UP001611415">
    <property type="component" value="Unassembled WGS sequence"/>
</dbReference>
<sequence>MLVKIRPGAQLSGAEQEFVDCLRAFPSTALAAVDAQVGDNGTRQIDAVVITPRGVTVVEVRGFRRRQSGILGVSDDEPFTISDTTADFDDENAAHPIQRLEQAVYAVKSKLERALIDPGHVCGVVALIPFRGVVVRPARTNVRSGIDVVVANVPDATELRIYLEGFAAGPRSWSADRVISAATALGVTAPSRAELIADGFDELAAHSHLPVTALAPPPPAPPPPRPPTRSQHAATWAVVAAAVIGMLVVFGVVVTAVARDEPHPGSEREATSSTVVPSPPPYRPRDCYPFQTDC</sequence>
<accession>A0ABW7X5G6</accession>
<dbReference type="Pfam" id="PF08378">
    <property type="entry name" value="NERD"/>
    <property type="match status" value="1"/>
</dbReference>
<feature type="domain" description="NERD" evidence="3">
    <location>
        <begin position="15"/>
        <end position="127"/>
    </location>
</feature>
<comment type="caution">
    <text evidence="4">The sequence shown here is derived from an EMBL/GenBank/DDBJ whole genome shotgun (WGS) entry which is preliminary data.</text>
</comment>
<evidence type="ECO:0000259" key="3">
    <source>
        <dbReference type="Pfam" id="PF08378"/>
    </source>
</evidence>
<dbReference type="EMBL" id="JBIRYO010000016">
    <property type="protein sequence ID" value="MFI2476324.1"/>
    <property type="molecule type" value="Genomic_DNA"/>
</dbReference>
<evidence type="ECO:0000313" key="5">
    <source>
        <dbReference type="Proteomes" id="UP001611415"/>
    </source>
</evidence>
<evidence type="ECO:0000256" key="2">
    <source>
        <dbReference type="SAM" id="Phobius"/>
    </source>
</evidence>
<evidence type="ECO:0000256" key="1">
    <source>
        <dbReference type="SAM" id="MobiDB-lite"/>
    </source>
</evidence>
<protein>
    <submittedName>
        <fullName evidence="4">Nuclease-related domain-containing protein</fullName>
    </submittedName>
</protein>